<evidence type="ECO:0000256" key="5">
    <source>
        <dbReference type="ARBA" id="ARBA00023141"/>
    </source>
</evidence>
<feature type="domain" description="Glycosyl transferase family 3" evidence="7">
    <location>
        <begin position="76"/>
        <end position="323"/>
    </location>
</feature>
<comment type="catalytic activity">
    <reaction evidence="6">
        <text>N-(5-phospho-beta-D-ribosyl)anthranilate + diphosphate = 5-phospho-alpha-D-ribose 1-diphosphate + anthranilate</text>
        <dbReference type="Rhea" id="RHEA:11768"/>
        <dbReference type="ChEBI" id="CHEBI:16567"/>
        <dbReference type="ChEBI" id="CHEBI:18277"/>
        <dbReference type="ChEBI" id="CHEBI:33019"/>
        <dbReference type="ChEBI" id="CHEBI:58017"/>
        <dbReference type="EC" id="2.4.2.18"/>
    </reaction>
</comment>
<comment type="caution">
    <text evidence="8">The sequence shown here is derived from an EMBL/GenBank/DDBJ whole genome shotgun (WGS) entry which is preliminary data.</text>
</comment>
<proteinExistence type="inferred from homology"/>
<sequence length="338" mass="37148">MALKLKLQQQQALTQSEINDFVALLISPDVGNEEKRNYLQAFSNKDYSQKELTYLSRALIHTMYDPQPYYPDGMCVCGTGGDRSNSFNISTTVSFIVASAGVPVIKHGNKSITSASGSTDLLAAMAINTTPVAQTPAQLQETHLAFLSATETFPVMKHIQPVRKMIDTPTVFNIIGPIINPFQLDYQVMGVYDAERLPHIAQTLHDLGRRRAIVVHGAGGMDEATLSGENIIYEVNRDQGITHYTLNAEDVGLHSANNTELVGGTRLDNLQISERILRGEDDSAKYEVVLLNAGLALYVAEKAETIREGVELARTLIQSGKAYDQYQSMKGEVHDYIG</sequence>
<keyword evidence="6" id="KW-0028">Amino-acid biosynthesis</keyword>
<reference evidence="8 9" key="1">
    <citation type="submission" date="2017-08" db="EMBL/GenBank/DDBJ databases">
        <title>Draft genome sequences of 64 type strains of genus Staph aureus.</title>
        <authorList>
            <person name="Cole K."/>
            <person name="Golubchik T."/>
            <person name="Russell J."/>
            <person name="Foster D."/>
            <person name="Llewelyn M."/>
            <person name="Wilson D."/>
            <person name="Crook D."/>
            <person name="Paul J."/>
        </authorList>
    </citation>
    <scope>NUCLEOTIDE SEQUENCE [LARGE SCALE GENOMIC DNA]</scope>
    <source>
        <strain evidence="8 9">DSM 29875</strain>
    </source>
</reference>
<evidence type="ECO:0000313" key="9">
    <source>
        <dbReference type="Proteomes" id="UP000242712"/>
    </source>
</evidence>
<accession>A0A2K4FG83</accession>
<dbReference type="InterPro" id="IPR005940">
    <property type="entry name" value="Anthranilate_Pribosyl_Tfrase"/>
</dbReference>
<dbReference type="HAMAP" id="MF_00211">
    <property type="entry name" value="TrpD"/>
    <property type="match status" value="1"/>
</dbReference>
<comment type="function">
    <text evidence="6">Catalyzes the transfer of the phosphoribosyl group of 5-phosphorylribose-1-pyrophosphate (PRPP) to anthranilate to yield N-(5'-phosphoribosyl)-anthranilate (PRA).</text>
</comment>
<evidence type="ECO:0000259" key="7">
    <source>
        <dbReference type="Pfam" id="PF00591"/>
    </source>
</evidence>
<feature type="binding site" evidence="6">
    <location>
        <begin position="88"/>
        <end position="91"/>
    </location>
    <ligand>
        <name>5-phospho-alpha-D-ribose 1-diphosphate</name>
        <dbReference type="ChEBI" id="CHEBI:58017"/>
    </ligand>
</feature>
<dbReference type="NCBIfam" id="TIGR01245">
    <property type="entry name" value="trpD"/>
    <property type="match status" value="1"/>
</dbReference>
<dbReference type="InterPro" id="IPR000312">
    <property type="entry name" value="Glycosyl_Trfase_fam3"/>
</dbReference>
<dbReference type="EC" id="2.4.2.18" evidence="6"/>
<feature type="binding site" evidence="6">
    <location>
        <position position="163"/>
    </location>
    <ligand>
        <name>anthranilate</name>
        <dbReference type="ChEBI" id="CHEBI:16567"/>
        <label>2</label>
    </ligand>
</feature>
<comment type="cofactor">
    <cofactor evidence="6">
        <name>Mg(2+)</name>
        <dbReference type="ChEBI" id="CHEBI:18420"/>
    </cofactor>
    <text evidence="6">Binds 2 magnesium ions per monomer.</text>
</comment>
<comment type="caution">
    <text evidence="6">Lacks conserved residue(s) required for the propagation of feature annotation.</text>
</comment>
<feature type="binding site" evidence="6">
    <location>
        <position position="78"/>
    </location>
    <ligand>
        <name>5-phospho-alpha-D-ribose 1-diphosphate</name>
        <dbReference type="ChEBI" id="CHEBI:58017"/>
    </ligand>
</feature>
<feature type="binding site" evidence="6">
    <location>
        <position position="86"/>
    </location>
    <ligand>
        <name>5-phospho-alpha-D-ribose 1-diphosphate</name>
        <dbReference type="ChEBI" id="CHEBI:58017"/>
    </ligand>
</feature>
<comment type="pathway">
    <text evidence="6">Amino-acid biosynthesis; L-tryptophan biosynthesis; L-tryptophan from chorismate: step 2/5.</text>
</comment>
<dbReference type="RefSeq" id="WP_103371225.1">
    <property type="nucleotide sequence ID" value="NZ_CBCRVO010000001.1"/>
</dbReference>
<evidence type="ECO:0000256" key="3">
    <source>
        <dbReference type="ARBA" id="ARBA00022723"/>
    </source>
</evidence>
<dbReference type="GO" id="GO:0000162">
    <property type="term" value="P:L-tryptophan biosynthetic process"/>
    <property type="evidence" value="ECO:0007669"/>
    <property type="project" value="UniProtKB-UniRule"/>
</dbReference>
<dbReference type="Proteomes" id="UP000242712">
    <property type="component" value="Unassembled WGS sequence"/>
</dbReference>
<evidence type="ECO:0000256" key="2">
    <source>
        <dbReference type="ARBA" id="ARBA00022679"/>
    </source>
</evidence>
<keyword evidence="3 6" id="KW-0479">Metal-binding</keyword>
<evidence type="ECO:0000313" key="8">
    <source>
        <dbReference type="EMBL" id="POA09925.1"/>
    </source>
</evidence>
<keyword evidence="1 6" id="KW-0328">Glycosyltransferase</keyword>
<evidence type="ECO:0000256" key="6">
    <source>
        <dbReference type="HAMAP-Rule" id="MF_00211"/>
    </source>
</evidence>
<comment type="similarity">
    <text evidence="6">Belongs to the anthranilate phosphoribosyltransferase family.</text>
</comment>
<name>A0A2K4FG83_9STAP</name>
<feature type="binding site" evidence="6">
    <location>
        <begin position="106"/>
        <end position="114"/>
    </location>
    <ligand>
        <name>5-phospho-alpha-D-ribose 1-diphosphate</name>
        <dbReference type="ChEBI" id="CHEBI:58017"/>
    </ligand>
</feature>
<dbReference type="InterPro" id="IPR035902">
    <property type="entry name" value="Nuc_phospho_transferase"/>
</dbReference>
<evidence type="ECO:0000256" key="1">
    <source>
        <dbReference type="ARBA" id="ARBA00022676"/>
    </source>
</evidence>
<keyword evidence="6" id="KW-0460">Magnesium</keyword>
<feature type="binding site" evidence="6">
    <location>
        <begin position="81"/>
        <end position="82"/>
    </location>
    <ligand>
        <name>5-phospho-alpha-D-ribose 1-diphosphate</name>
        <dbReference type="ChEBI" id="CHEBI:58017"/>
    </ligand>
</feature>
<keyword evidence="4 6" id="KW-0822">Tryptophan biosynthesis</keyword>
<keyword evidence="5 6" id="KW-0057">Aromatic amino acid biosynthesis</keyword>
<feature type="binding site" evidence="6">
    <location>
        <position position="118"/>
    </location>
    <ligand>
        <name>5-phospho-alpha-D-ribose 1-diphosphate</name>
        <dbReference type="ChEBI" id="CHEBI:58017"/>
    </ligand>
</feature>
<dbReference type="GO" id="GO:0004048">
    <property type="term" value="F:anthranilate phosphoribosyltransferase activity"/>
    <property type="evidence" value="ECO:0007669"/>
    <property type="project" value="UniProtKB-UniRule"/>
</dbReference>
<dbReference type="EMBL" id="PPPX01000001">
    <property type="protein sequence ID" value="POA09925.1"/>
    <property type="molecule type" value="Genomic_DNA"/>
</dbReference>
<dbReference type="UniPathway" id="UPA00035">
    <property type="reaction ID" value="UER00041"/>
</dbReference>
<feature type="binding site" evidence="6">
    <location>
        <position position="78"/>
    </location>
    <ligand>
        <name>anthranilate</name>
        <dbReference type="ChEBI" id="CHEBI:16567"/>
        <label>1</label>
    </ligand>
</feature>
<gene>
    <name evidence="6 8" type="primary">trpD</name>
    <name evidence="8" type="ORF">CD039_04025</name>
</gene>
<feature type="binding site" evidence="6">
    <location>
        <position position="109"/>
    </location>
    <ligand>
        <name>anthranilate</name>
        <dbReference type="ChEBI" id="CHEBI:16567"/>
        <label>1</label>
    </ligand>
</feature>
<keyword evidence="2 6" id="KW-0808">Transferase</keyword>
<dbReference type="SUPFAM" id="SSF52418">
    <property type="entry name" value="Nucleoside phosphorylase/phosphoribosyltransferase catalytic domain"/>
    <property type="match status" value="1"/>
</dbReference>
<dbReference type="OrthoDB" id="9806430at2"/>
<feature type="binding site" evidence="6">
    <location>
        <position position="90"/>
    </location>
    <ligand>
        <name>Mg(2+)</name>
        <dbReference type="ChEBI" id="CHEBI:18420"/>
        <label>1</label>
    </ligand>
</feature>
<feature type="binding site" evidence="6">
    <location>
        <position position="222"/>
    </location>
    <ligand>
        <name>Mg(2+)</name>
        <dbReference type="ChEBI" id="CHEBI:18420"/>
        <label>2</label>
    </ligand>
</feature>
<organism evidence="8 9">
    <name type="scientific">Staphylococcus argensis</name>
    <dbReference type="NCBI Taxonomy" id="1607738"/>
    <lineage>
        <taxon>Bacteria</taxon>
        <taxon>Bacillati</taxon>
        <taxon>Bacillota</taxon>
        <taxon>Bacilli</taxon>
        <taxon>Bacillales</taxon>
        <taxon>Staphylococcaceae</taxon>
        <taxon>Staphylococcus</taxon>
    </lineage>
</organism>
<keyword evidence="9" id="KW-1185">Reference proteome</keyword>
<dbReference type="PANTHER" id="PTHR43285">
    <property type="entry name" value="ANTHRANILATE PHOSPHORIBOSYLTRANSFERASE"/>
    <property type="match status" value="1"/>
</dbReference>
<evidence type="ECO:0000256" key="4">
    <source>
        <dbReference type="ARBA" id="ARBA00022822"/>
    </source>
</evidence>
<dbReference type="GO" id="GO:0005829">
    <property type="term" value="C:cytosol"/>
    <property type="evidence" value="ECO:0007669"/>
    <property type="project" value="TreeGrafter"/>
</dbReference>
<dbReference type="Pfam" id="PF00591">
    <property type="entry name" value="Glycos_transf_3"/>
    <property type="match status" value="1"/>
</dbReference>
<dbReference type="GeneID" id="98297510"/>
<dbReference type="GO" id="GO:0000287">
    <property type="term" value="F:magnesium ion binding"/>
    <property type="evidence" value="ECO:0007669"/>
    <property type="project" value="UniProtKB-UniRule"/>
</dbReference>
<feature type="binding site" evidence="6">
    <location>
        <position position="223"/>
    </location>
    <ligand>
        <name>Mg(2+)</name>
        <dbReference type="ChEBI" id="CHEBI:18420"/>
        <label>1</label>
    </ligand>
</feature>
<dbReference type="AlphaFoldDB" id="A0A2K4FG83"/>
<comment type="subunit">
    <text evidence="6">Homodimer.</text>
</comment>
<dbReference type="PANTHER" id="PTHR43285:SF2">
    <property type="entry name" value="ANTHRANILATE PHOSPHORIBOSYLTRANSFERASE"/>
    <property type="match status" value="1"/>
</dbReference>
<feature type="binding site" evidence="6">
    <location>
        <position position="223"/>
    </location>
    <ligand>
        <name>Mg(2+)</name>
        <dbReference type="ChEBI" id="CHEBI:18420"/>
        <label>2</label>
    </ligand>
</feature>
<dbReference type="Gene3D" id="3.40.1030.10">
    <property type="entry name" value="Nucleoside phosphorylase/phosphoribosyltransferase catalytic domain"/>
    <property type="match status" value="1"/>
</dbReference>
<protein>
    <recommendedName>
        <fullName evidence="6">Anthranilate phosphoribosyltransferase</fullName>
        <ecNumber evidence="6">2.4.2.18</ecNumber>
    </recommendedName>
</protein>